<organism evidence="2 3">
    <name type="scientific">Sulfitobacter donghicola DSW-25 = KCTC 12864 = JCM 14565</name>
    <dbReference type="NCBI Taxonomy" id="1300350"/>
    <lineage>
        <taxon>Bacteria</taxon>
        <taxon>Pseudomonadati</taxon>
        <taxon>Pseudomonadota</taxon>
        <taxon>Alphaproteobacteria</taxon>
        <taxon>Rhodobacterales</taxon>
        <taxon>Roseobacteraceae</taxon>
        <taxon>Sulfitobacter</taxon>
    </lineage>
</organism>
<dbReference type="RefSeq" id="WP_025060502.1">
    <property type="nucleotide sequence ID" value="NZ_JAMC01000010.1"/>
</dbReference>
<dbReference type="InterPro" id="IPR000477">
    <property type="entry name" value="RT_dom"/>
</dbReference>
<feature type="domain" description="Reverse transcriptase" evidence="1">
    <location>
        <begin position="55"/>
        <end position="274"/>
    </location>
</feature>
<dbReference type="CDD" id="cd01646">
    <property type="entry name" value="RT_Bac_retron_I"/>
    <property type="match status" value="1"/>
</dbReference>
<dbReference type="OrthoDB" id="8068221at2"/>
<dbReference type="STRING" id="1300350.Z948_3214"/>
<reference evidence="2 3" key="1">
    <citation type="submission" date="2014-01" db="EMBL/GenBank/DDBJ databases">
        <title>Sulfitobacter donghicola JCM 14565 Genome Sequencing.</title>
        <authorList>
            <person name="Lai Q."/>
            <person name="Hong Z."/>
        </authorList>
    </citation>
    <scope>NUCLEOTIDE SEQUENCE [LARGE SCALE GENOMIC DNA]</scope>
    <source>
        <strain evidence="2 3">JCM 14565</strain>
    </source>
</reference>
<dbReference type="InterPro" id="IPR043502">
    <property type="entry name" value="DNA/RNA_pol_sf"/>
</dbReference>
<name>A0A073IE06_9RHOB</name>
<dbReference type="SUPFAM" id="SSF56672">
    <property type="entry name" value="DNA/RNA polymerases"/>
    <property type="match status" value="1"/>
</dbReference>
<protein>
    <submittedName>
        <fullName evidence="2">RNA-directed DNA polymerase</fullName>
    </submittedName>
</protein>
<dbReference type="EMBL" id="JAMC01000010">
    <property type="protein sequence ID" value="KEJ87964.1"/>
    <property type="molecule type" value="Genomic_DNA"/>
</dbReference>
<sequence>MKTAKEFFLFDFSSTLFPMETCKVLFENGEPLLEAYVQRCLSKKPADAAYQFLAQTRVYASKPRGHLRRTVKLDPVAEYFLYTVIFRNKLKFRKPFGADKKHFGYRFEKSEPLTATASYSGFKKALVAYSSKFKHSISFDVASYFNGIYHHDIVSWFANAGASIDDVNALGTYMRQSNSGRSIDCWPQGMYPAKMVGNDFLRFVEQHHGLKAKAVVRFMDDFVLYSDNQQDLSEDFYLVQKLLGQKGLSVNPSKTTVKGVAGVEVEDQVDGVKAGLLQKRRKAAILAYLDDLDAAVDAIQMSADEIKYIKGMLKADHLEEEDAELILSLFRDHTEEVLPYIGQFAISFPHLAKSIWSFSHHIKDKEFVADFVLKAAKFDGLQEYQLFWFAWILQDSLMGSTKAAEIVDALYNHKNSTTISKAKILEIADNRFGLTELRDEHLVAGRSDWLAWASAVGHRNLPPISRNHKLEYFANSSPMNKLIKDIIA</sequence>
<keyword evidence="2" id="KW-0695">RNA-directed DNA polymerase</keyword>
<accession>A0A073IE06</accession>
<evidence type="ECO:0000313" key="2">
    <source>
        <dbReference type="EMBL" id="KEJ87964.1"/>
    </source>
</evidence>
<dbReference type="eggNOG" id="COG3344">
    <property type="taxonomic scope" value="Bacteria"/>
</dbReference>
<proteinExistence type="predicted"/>
<dbReference type="Gene3D" id="3.30.70.270">
    <property type="match status" value="1"/>
</dbReference>
<dbReference type="Proteomes" id="UP000027734">
    <property type="component" value="Unassembled WGS sequence"/>
</dbReference>
<comment type="caution">
    <text evidence="2">The sequence shown here is derived from an EMBL/GenBank/DDBJ whole genome shotgun (WGS) entry which is preliminary data.</text>
</comment>
<evidence type="ECO:0000259" key="1">
    <source>
        <dbReference type="PROSITE" id="PS50878"/>
    </source>
</evidence>
<dbReference type="Pfam" id="PF00078">
    <property type="entry name" value="RVT_1"/>
    <property type="match status" value="1"/>
</dbReference>
<evidence type="ECO:0000313" key="3">
    <source>
        <dbReference type="Proteomes" id="UP000027734"/>
    </source>
</evidence>
<dbReference type="GO" id="GO:0003964">
    <property type="term" value="F:RNA-directed DNA polymerase activity"/>
    <property type="evidence" value="ECO:0007669"/>
    <property type="project" value="UniProtKB-KW"/>
</dbReference>
<dbReference type="PROSITE" id="PS50878">
    <property type="entry name" value="RT_POL"/>
    <property type="match status" value="1"/>
</dbReference>
<keyword evidence="3" id="KW-1185">Reference proteome</keyword>
<keyword evidence="2" id="KW-0808">Transferase</keyword>
<keyword evidence="2" id="KW-0548">Nucleotidyltransferase</keyword>
<dbReference type="InterPro" id="IPR043128">
    <property type="entry name" value="Rev_trsase/Diguanyl_cyclase"/>
</dbReference>
<dbReference type="NCBIfam" id="NF041750">
    <property type="entry name" value="Drt5"/>
    <property type="match status" value="1"/>
</dbReference>
<gene>
    <name evidence="2" type="ORF">DSW25_03865</name>
</gene>
<dbReference type="AlphaFoldDB" id="A0A073IE06"/>